<dbReference type="OrthoDB" id="10260134at2759"/>
<dbReference type="GO" id="GO:0004768">
    <property type="term" value="F:stearoyl-CoA 9-desaturase activity"/>
    <property type="evidence" value="ECO:0007669"/>
    <property type="project" value="UniProtKB-EC"/>
</dbReference>
<reference evidence="19" key="1">
    <citation type="submission" date="2017-11" db="EMBL/GenBank/DDBJ databases">
        <authorList>
            <person name="Lima N.C."/>
            <person name="Parody-Merino A.M."/>
            <person name="Battley P.F."/>
            <person name="Fidler A.E."/>
            <person name="Prosdocimi F."/>
        </authorList>
    </citation>
    <scope>NUCLEOTIDE SEQUENCE [LARGE SCALE GENOMIC DNA]</scope>
</reference>
<evidence type="ECO:0000256" key="9">
    <source>
        <dbReference type="ARBA" id="ARBA00022832"/>
    </source>
</evidence>
<evidence type="ECO:0000256" key="16">
    <source>
        <dbReference type="ARBA" id="ARBA00047947"/>
    </source>
</evidence>
<dbReference type="GO" id="GO:1903966">
    <property type="term" value="P:monounsaturated fatty acid biosynthetic process"/>
    <property type="evidence" value="ECO:0007669"/>
    <property type="project" value="TreeGrafter"/>
</dbReference>
<evidence type="ECO:0000256" key="6">
    <source>
        <dbReference type="ARBA" id="ARBA00022692"/>
    </source>
</evidence>
<evidence type="ECO:0000313" key="19">
    <source>
        <dbReference type="Proteomes" id="UP000233556"/>
    </source>
</evidence>
<evidence type="ECO:0000256" key="2">
    <source>
        <dbReference type="ARBA" id="ARBA00004477"/>
    </source>
</evidence>
<evidence type="ECO:0000313" key="18">
    <source>
        <dbReference type="EMBL" id="PKU34623.1"/>
    </source>
</evidence>
<evidence type="ECO:0000256" key="4">
    <source>
        <dbReference type="ARBA" id="ARBA00012620"/>
    </source>
</evidence>
<evidence type="ECO:0000256" key="3">
    <source>
        <dbReference type="ARBA" id="ARBA00009295"/>
    </source>
</evidence>
<evidence type="ECO:0000256" key="7">
    <source>
        <dbReference type="ARBA" id="ARBA00022723"/>
    </source>
</evidence>
<keyword evidence="6 17" id="KW-0812">Transmembrane</keyword>
<dbReference type="AlphaFoldDB" id="A0A2I0TLL9"/>
<dbReference type="PROSITE" id="PS00476">
    <property type="entry name" value="FATTY_ACID_DESATUR_1"/>
    <property type="match status" value="1"/>
</dbReference>
<dbReference type="InterPro" id="IPR015876">
    <property type="entry name" value="Acyl-CoA_DS"/>
</dbReference>
<dbReference type="GO" id="GO:0006636">
    <property type="term" value="P:unsaturated fatty acid biosynthetic process"/>
    <property type="evidence" value="ECO:0007669"/>
    <property type="project" value="TreeGrafter"/>
</dbReference>
<keyword evidence="7" id="KW-0479">Metal-binding</keyword>
<keyword evidence="10" id="KW-1133">Transmembrane helix</keyword>
<dbReference type="GO" id="GO:0070542">
    <property type="term" value="P:response to fatty acid"/>
    <property type="evidence" value="ECO:0007669"/>
    <property type="project" value="TreeGrafter"/>
</dbReference>
<evidence type="ECO:0000256" key="8">
    <source>
        <dbReference type="ARBA" id="ARBA00022824"/>
    </source>
</evidence>
<evidence type="ECO:0000256" key="1">
    <source>
        <dbReference type="ARBA" id="ARBA00001954"/>
    </source>
</evidence>
<evidence type="ECO:0000256" key="11">
    <source>
        <dbReference type="ARBA" id="ARBA00023002"/>
    </source>
</evidence>
<accession>A0A2I0TLL9</accession>
<comment type="subcellular location">
    <subcellularLocation>
        <location evidence="2">Endoplasmic reticulum membrane</location>
        <topology evidence="2">Multi-pass membrane protein</topology>
    </subcellularLocation>
</comment>
<organism evidence="18 19">
    <name type="scientific">Limosa lapponica baueri</name>
    <dbReference type="NCBI Taxonomy" id="1758121"/>
    <lineage>
        <taxon>Eukaryota</taxon>
        <taxon>Metazoa</taxon>
        <taxon>Chordata</taxon>
        <taxon>Craniata</taxon>
        <taxon>Vertebrata</taxon>
        <taxon>Euteleostomi</taxon>
        <taxon>Archelosauria</taxon>
        <taxon>Archosauria</taxon>
        <taxon>Dinosauria</taxon>
        <taxon>Saurischia</taxon>
        <taxon>Theropoda</taxon>
        <taxon>Coelurosauria</taxon>
        <taxon>Aves</taxon>
        <taxon>Neognathae</taxon>
        <taxon>Neoaves</taxon>
        <taxon>Charadriiformes</taxon>
        <taxon>Scolopacidae</taxon>
        <taxon>Limosa</taxon>
    </lineage>
</organism>
<dbReference type="GO" id="GO:0005789">
    <property type="term" value="C:endoplasmic reticulum membrane"/>
    <property type="evidence" value="ECO:0007669"/>
    <property type="project" value="UniProtKB-SubCell"/>
</dbReference>
<evidence type="ECO:0000256" key="5">
    <source>
        <dbReference type="ARBA" id="ARBA00022516"/>
    </source>
</evidence>
<keyword evidence="13" id="KW-0443">Lipid metabolism</keyword>
<dbReference type="InterPro" id="IPR001522">
    <property type="entry name" value="FADS-1_CS"/>
</dbReference>
<gene>
    <name evidence="18" type="ORF">llap_15073</name>
</gene>
<keyword evidence="11 17" id="KW-0560">Oxidoreductase</keyword>
<sequence>MQELNRGENQKDPENESLWADFKSGGAEAVLCFLVSALGITAGSHRLWSHRSYKATLPLRIFLTIANSMAFQSVSQDLSQFLATRFFSSKAPQVLCDCRCLIWASPGMPDHAQMRWGEGFHNYHHTFPYDYSTSEFGWRFNLTTAFIDLMCLLGLASDRKKVSKEVILARKMRTGDGSHKSG</sequence>
<reference evidence="19" key="2">
    <citation type="submission" date="2017-12" db="EMBL/GenBank/DDBJ databases">
        <title>Genome sequence of the Bar-tailed Godwit (Limosa lapponica baueri).</title>
        <authorList>
            <person name="Lima N.C.B."/>
            <person name="Parody-Merino A.M."/>
            <person name="Battley P.F."/>
            <person name="Fidler A.E."/>
            <person name="Prosdocimi F."/>
        </authorList>
    </citation>
    <scope>NUCLEOTIDE SEQUENCE [LARGE SCALE GENOMIC DNA]</scope>
</reference>
<dbReference type="Proteomes" id="UP000233556">
    <property type="component" value="Unassembled WGS sequence"/>
</dbReference>
<keyword evidence="9" id="KW-0276">Fatty acid metabolism</keyword>
<dbReference type="PRINTS" id="PR00075">
    <property type="entry name" value="FACDDSATRASE"/>
</dbReference>
<comment type="domain">
    <text evidence="17">The histidine box domains are involved in binding the catalytic metal ions.</text>
</comment>
<comment type="similarity">
    <text evidence="3 17">Belongs to the fatty acid desaturase type 1 family.</text>
</comment>
<dbReference type="GO" id="GO:0005506">
    <property type="term" value="F:iron ion binding"/>
    <property type="evidence" value="ECO:0007669"/>
    <property type="project" value="TreeGrafter"/>
</dbReference>
<evidence type="ECO:0000256" key="13">
    <source>
        <dbReference type="ARBA" id="ARBA00023098"/>
    </source>
</evidence>
<dbReference type="PANTHER" id="PTHR11351">
    <property type="entry name" value="ACYL-COA DESATURASE"/>
    <property type="match status" value="1"/>
</dbReference>
<dbReference type="PANTHER" id="PTHR11351:SF102">
    <property type="entry name" value="STEAROYL-COA DESATURASE"/>
    <property type="match status" value="1"/>
</dbReference>
<keyword evidence="12" id="KW-0408">Iron</keyword>
<evidence type="ECO:0000256" key="15">
    <source>
        <dbReference type="ARBA" id="ARBA00023160"/>
    </source>
</evidence>
<dbReference type="EC" id="1.14.19.1" evidence="4"/>
<keyword evidence="14" id="KW-0472">Membrane</keyword>
<keyword evidence="5 17" id="KW-0444">Lipid biosynthesis</keyword>
<name>A0A2I0TLL9_LIMLA</name>
<dbReference type="GO" id="GO:0032896">
    <property type="term" value="F:palmitoyl-CoA 9-desaturase activity"/>
    <property type="evidence" value="ECO:0007669"/>
    <property type="project" value="TreeGrafter"/>
</dbReference>
<keyword evidence="19" id="KW-1185">Reference proteome</keyword>
<evidence type="ECO:0000256" key="12">
    <source>
        <dbReference type="ARBA" id="ARBA00023004"/>
    </source>
</evidence>
<evidence type="ECO:0000256" key="10">
    <source>
        <dbReference type="ARBA" id="ARBA00022989"/>
    </source>
</evidence>
<keyword evidence="8" id="KW-0256">Endoplasmic reticulum</keyword>
<evidence type="ECO:0000256" key="17">
    <source>
        <dbReference type="RuleBase" id="RU000581"/>
    </source>
</evidence>
<evidence type="ECO:0000256" key="14">
    <source>
        <dbReference type="ARBA" id="ARBA00023136"/>
    </source>
</evidence>
<protein>
    <recommendedName>
        <fullName evidence="4">stearoyl-CoA 9-desaturase</fullName>
        <ecNumber evidence="4">1.14.19.1</ecNumber>
    </recommendedName>
</protein>
<comment type="catalytic activity">
    <reaction evidence="16">
        <text>octadecanoyl-CoA + 2 Fe(II)-[cytochrome b5] + O2 + 2 H(+) = (9Z)-octadecenoyl-CoA + 2 Fe(III)-[cytochrome b5] + 2 H2O</text>
        <dbReference type="Rhea" id="RHEA:19721"/>
        <dbReference type="Rhea" id="RHEA-COMP:10438"/>
        <dbReference type="Rhea" id="RHEA-COMP:10439"/>
        <dbReference type="ChEBI" id="CHEBI:15377"/>
        <dbReference type="ChEBI" id="CHEBI:15378"/>
        <dbReference type="ChEBI" id="CHEBI:15379"/>
        <dbReference type="ChEBI" id="CHEBI:29033"/>
        <dbReference type="ChEBI" id="CHEBI:29034"/>
        <dbReference type="ChEBI" id="CHEBI:57387"/>
        <dbReference type="ChEBI" id="CHEBI:57394"/>
        <dbReference type="EC" id="1.14.19.1"/>
    </reaction>
</comment>
<dbReference type="EMBL" id="KZ508943">
    <property type="protein sequence ID" value="PKU34623.1"/>
    <property type="molecule type" value="Genomic_DNA"/>
</dbReference>
<keyword evidence="15 17" id="KW-0275">Fatty acid biosynthesis</keyword>
<proteinExistence type="inferred from homology"/>
<comment type="cofactor">
    <cofactor evidence="1 17">
        <name>Fe(2+)</name>
        <dbReference type="ChEBI" id="CHEBI:29033"/>
    </cofactor>
</comment>